<dbReference type="EMBL" id="CM056744">
    <property type="protein sequence ID" value="KAJ8665964.1"/>
    <property type="molecule type" value="Genomic_DNA"/>
</dbReference>
<dbReference type="Proteomes" id="UP001239111">
    <property type="component" value="Chromosome 4"/>
</dbReference>
<gene>
    <name evidence="1" type="ORF">QAD02_007626</name>
</gene>
<reference evidence="1" key="1">
    <citation type="submission" date="2023-04" db="EMBL/GenBank/DDBJ databases">
        <title>A chromosome-level genome assembly of the parasitoid wasp Eretmocerus hayati.</title>
        <authorList>
            <person name="Zhong Y."/>
            <person name="Liu S."/>
            <person name="Liu Y."/>
        </authorList>
    </citation>
    <scope>NUCLEOTIDE SEQUENCE</scope>
    <source>
        <strain evidence="1">ZJU_SS_LIU_2023</strain>
    </source>
</reference>
<sequence>MSSRSRSLADAPEDLYPPEAMPCDAMFFQNPEEEEALDLRPQRPRVYAPQVPLPAPNVKEDQRLRRNIHHEHLPALRDEEELLRDDHFLVDAGEDIQEIEAIVVPVTDRRLGTSDDEEGPEDSGSSSVRPATTGDSTFSTEVEMSETEQQRFVEYLRRTGETTNQVGGTTIKYICPAPFGENSATSGQLIPIVTVQPFSRGDRERGDVAVPAPSFGSVGLQVLNHLTSSQQLPHDDPPMVVQISDDNDSDIVIMEATAHSEMQNNVEYIGAWERFERTGRVEDARELREVLRVLALRKQTSEPGRLCQIVATEAALGFNPQEEATPMVPRVAPMESPWMPRERVLDGNENPGLADVVMIAGRRLFKGDYEFWADIMPNSEMDEQNLQERTLEHRQGINKQLGSPSGMEIDE</sequence>
<evidence type="ECO:0000313" key="1">
    <source>
        <dbReference type="EMBL" id="KAJ8665964.1"/>
    </source>
</evidence>
<proteinExistence type="predicted"/>
<name>A0ACC2N441_9HYME</name>
<protein>
    <submittedName>
        <fullName evidence="1">Uncharacterized protein</fullName>
    </submittedName>
</protein>
<keyword evidence="2" id="KW-1185">Reference proteome</keyword>
<accession>A0ACC2N441</accession>
<organism evidence="1 2">
    <name type="scientific">Eretmocerus hayati</name>
    <dbReference type="NCBI Taxonomy" id="131215"/>
    <lineage>
        <taxon>Eukaryota</taxon>
        <taxon>Metazoa</taxon>
        <taxon>Ecdysozoa</taxon>
        <taxon>Arthropoda</taxon>
        <taxon>Hexapoda</taxon>
        <taxon>Insecta</taxon>
        <taxon>Pterygota</taxon>
        <taxon>Neoptera</taxon>
        <taxon>Endopterygota</taxon>
        <taxon>Hymenoptera</taxon>
        <taxon>Apocrita</taxon>
        <taxon>Proctotrupomorpha</taxon>
        <taxon>Chalcidoidea</taxon>
        <taxon>Aphelinidae</taxon>
        <taxon>Aphelininae</taxon>
        <taxon>Eretmocerus</taxon>
    </lineage>
</organism>
<comment type="caution">
    <text evidence="1">The sequence shown here is derived from an EMBL/GenBank/DDBJ whole genome shotgun (WGS) entry which is preliminary data.</text>
</comment>
<evidence type="ECO:0000313" key="2">
    <source>
        <dbReference type="Proteomes" id="UP001239111"/>
    </source>
</evidence>